<dbReference type="OrthoDB" id="9805228at2"/>
<dbReference type="RefSeq" id="WP_024924145.1">
    <property type="nucleotide sequence ID" value="NZ_MDEO01000036.1"/>
</dbReference>
<gene>
    <name evidence="3" type="ORF">QV13_24415</name>
</gene>
<reference evidence="3 4" key="1">
    <citation type="submission" date="2016-08" db="EMBL/GenBank/DDBJ databases">
        <title>Whole genome sequence of Mesorhizobium sp. strain UASWS1009 isolated from industrial sewage.</title>
        <authorList>
            <person name="Crovadore J."/>
            <person name="Calmin G."/>
            <person name="Chablais R."/>
            <person name="Cochard B."/>
            <person name="Lefort F."/>
        </authorList>
    </citation>
    <scope>NUCLEOTIDE SEQUENCE [LARGE SCALE GENOMIC DNA]</scope>
    <source>
        <strain evidence="3 4">UASWS1009</strain>
    </source>
</reference>
<name>A0A1C2DD83_9HYPH</name>
<protein>
    <submittedName>
        <fullName evidence="3">Polyketide cyclase</fullName>
    </submittedName>
</protein>
<evidence type="ECO:0000313" key="3">
    <source>
        <dbReference type="EMBL" id="OCX12741.1"/>
    </source>
</evidence>
<dbReference type="AlphaFoldDB" id="A0A1C2DD83"/>
<comment type="caution">
    <text evidence="3">The sequence shown here is derived from an EMBL/GenBank/DDBJ whole genome shotgun (WGS) entry which is preliminary data.</text>
</comment>
<dbReference type="SUPFAM" id="SSF55961">
    <property type="entry name" value="Bet v1-like"/>
    <property type="match status" value="1"/>
</dbReference>
<organism evidence="3 4">
    <name type="scientific">Mesorhizobium hungaricum</name>
    <dbReference type="NCBI Taxonomy" id="1566387"/>
    <lineage>
        <taxon>Bacteria</taxon>
        <taxon>Pseudomonadati</taxon>
        <taxon>Pseudomonadota</taxon>
        <taxon>Alphaproteobacteria</taxon>
        <taxon>Hyphomicrobiales</taxon>
        <taxon>Phyllobacteriaceae</taxon>
        <taxon>Mesorhizobium</taxon>
    </lineage>
</organism>
<proteinExistence type="inferred from homology"/>
<dbReference type="Gene3D" id="3.30.530.20">
    <property type="match status" value="1"/>
</dbReference>
<dbReference type="Pfam" id="PF08327">
    <property type="entry name" value="AHSA1"/>
    <property type="match status" value="1"/>
</dbReference>
<keyword evidence="4" id="KW-1185">Reference proteome</keyword>
<dbReference type="CDD" id="cd08896">
    <property type="entry name" value="SRPBCC_CalC_Aha1-like_3"/>
    <property type="match status" value="1"/>
</dbReference>
<dbReference type="EMBL" id="MDEO01000036">
    <property type="protein sequence ID" value="OCX12741.1"/>
    <property type="molecule type" value="Genomic_DNA"/>
</dbReference>
<evidence type="ECO:0000259" key="2">
    <source>
        <dbReference type="Pfam" id="PF08327"/>
    </source>
</evidence>
<evidence type="ECO:0000313" key="4">
    <source>
        <dbReference type="Proteomes" id="UP000094412"/>
    </source>
</evidence>
<dbReference type="STRING" id="1566387.QV13_24415"/>
<sequence>MTLPKITTNPKLDLVLERELDVPVELVWRAWTTAEHLRHWFVPKPWTITACDLDVRPGGAMNFTMRSPEGQEYPNTGCYLEVKPFERLVTTDTLLGGYRPSPNPFFTAVLDFAPKGSGTQYRAIAIHGEEASRQKHEEMGFHDGWGTVVGQMVEYIKAGRLQG</sequence>
<dbReference type="InterPro" id="IPR013538">
    <property type="entry name" value="ASHA1/2-like_C"/>
</dbReference>
<evidence type="ECO:0000256" key="1">
    <source>
        <dbReference type="ARBA" id="ARBA00006817"/>
    </source>
</evidence>
<dbReference type="InterPro" id="IPR023393">
    <property type="entry name" value="START-like_dom_sf"/>
</dbReference>
<accession>A0A1C2DD83</accession>
<dbReference type="Proteomes" id="UP000094412">
    <property type="component" value="Unassembled WGS sequence"/>
</dbReference>
<comment type="similarity">
    <text evidence="1">Belongs to the AHA1 family.</text>
</comment>
<feature type="domain" description="Activator of Hsp90 ATPase homologue 1/2-like C-terminal" evidence="2">
    <location>
        <begin position="21"/>
        <end position="156"/>
    </location>
</feature>